<dbReference type="Gene3D" id="2.130.10.10">
    <property type="entry name" value="YVTN repeat-like/Quinoprotein amine dehydrogenase"/>
    <property type="match status" value="1"/>
</dbReference>
<keyword evidence="2" id="KW-0119">Carbohydrate metabolism</keyword>
<keyword evidence="2" id="KW-0313">Glucose metabolism</keyword>
<comment type="similarity">
    <text evidence="1">Belongs to the cycloisomerase 2 family.</text>
</comment>
<evidence type="ECO:0000256" key="1">
    <source>
        <dbReference type="ARBA" id="ARBA00005564"/>
    </source>
</evidence>
<name>A0ABU9YTJ7_9RHOO</name>
<proteinExistence type="inferred from homology"/>
<dbReference type="PANTHER" id="PTHR30344:SF1">
    <property type="entry name" value="6-PHOSPHOGLUCONOLACTONASE"/>
    <property type="match status" value="1"/>
</dbReference>
<evidence type="ECO:0000256" key="2">
    <source>
        <dbReference type="ARBA" id="ARBA00022526"/>
    </source>
</evidence>
<organism evidence="4 5">
    <name type="scientific">Uliginosibacterium sediminicola</name>
    <dbReference type="NCBI Taxonomy" id="2024550"/>
    <lineage>
        <taxon>Bacteria</taxon>
        <taxon>Pseudomonadati</taxon>
        <taxon>Pseudomonadota</taxon>
        <taxon>Betaproteobacteria</taxon>
        <taxon>Rhodocyclales</taxon>
        <taxon>Zoogloeaceae</taxon>
        <taxon>Uliginosibacterium</taxon>
    </lineage>
</organism>
<evidence type="ECO:0000313" key="5">
    <source>
        <dbReference type="Proteomes" id="UP001410394"/>
    </source>
</evidence>
<keyword evidence="3" id="KW-0732">Signal</keyword>
<dbReference type="EMBL" id="JBDIVE010000001">
    <property type="protein sequence ID" value="MEN3067029.1"/>
    <property type="molecule type" value="Genomic_DNA"/>
</dbReference>
<dbReference type="InterPro" id="IPR011045">
    <property type="entry name" value="N2O_reductase_N"/>
</dbReference>
<evidence type="ECO:0000313" key="4">
    <source>
        <dbReference type="EMBL" id="MEN3067029.1"/>
    </source>
</evidence>
<dbReference type="Proteomes" id="UP001410394">
    <property type="component" value="Unassembled WGS sequence"/>
</dbReference>
<dbReference type="PANTHER" id="PTHR30344">
    <property type="entry name" value="6-PHOSPHOGLUCONOLACTONASE-RELATED"/>
    <property type="match status" value="1"/>
</dbReference>
<protein>
    <submittedName>
        <fullName evidence="4">Beta-propeller fold lactonase family protein</fullName>
    </submittedName>
</protein>
<feature type="chain" id="PRO_5045531472" evidence="3">
    <location>
        <begin position="30"/>
        <end position="363"/>
    </location>
</feature>
<feature type="signal peptide" evidence="3">
    <location>
        <begin position="1"/>
        <end position="29"/>
    </location>
</feature>
<accession>A0ABU9YTJ7</accession>
<dbReference type="InterPro" id="IPR050282">
    <property type="entry name" value="Cycloisomerase_2"/>
</dbReference>
<reference evidence="4 5" key="1">
    <citation type="journal article" date="2018" name="Int. J. Syst. Evol. Microbiol.">
        <title>Uliginosibacterium sediminicola sp. nov., isolated from freshwater sediment.</title>
        <authorList>
            <person name="Hwang W.M."/>
            <person name="Kim S.M."/>
            <person name="Kang K."/>
            <person name="Ahn T.Y."/>
        </authorList>
    </citation>
    <scope>NUCLEOTIDE SEQUENCE [LARGE SCALE GENOMIC DNA]</scope>
    <source>
        <strain evidence="4 5">M1-21</strain>
    </source>
</reference>
<gene>
    <name evidence="4" type="ORF">ABDB84_00990</name>
</gene>
<dbReference type="Pfam" id="PF10282">
    <property type="entry name" value="Lactonase"/>
    <property type="match status" value="1"/>
</dbReference>
<keyword evidence="5" id="KW-1185">Reference proteome</keyword>
<dbReference type="SUPFAM" id="SSF50974">
    <property type="entry name" value="Nitrous oxide reductase, N-terminal domain"/>
    <property type="match status" value="1"/>
</dbReference>
<evidence type="ECO:0000256" key="3">
    <source>
        <dbReference type="SAM" id="SignalP"/>
    </source>
</evidence>
<dbReference type="InterPro" id="IPR019405">
    <property type="entry name" value="Lactonase_7-beta_prop"/>
</dbReference>
<dbReference type="InterPro" id="IPR015943">
    <property type="entry name" value="WD40/YVTN_repeat-like_dom_sf"/>
</dbReference>
<dbReference type="RefSeq" id="WP_345917798.1">
    <property type="nucleotide sequence ID" value="NZ_JBDIVE010000001.1"/>
</dbReference>
<comment type="caution">
    <text evidence="4">The sequence shown here is derived from an EMBL/GenBank/DDBJ whole genome shotgun (WGS) entry which is preliminary data.</text>
</comment>
<sequence>MSGTPVLLRFSSVLALSIVAALSASSAVAASFVYVSNAESQDISVFALDAQGALSPLQTQPVGGTVMPMHVAADKQRLYAALRSRPYRVVTLKIDAKSGLLSEQGATPLPDNMANIALDRSGRFLFAASYGGNKLSVSPLDERGVPLPATQIVATGPMAHQVSADPRNRHVYASVLGADQLMRLDFDAQKGVLQPAASPALQLPGGAGPRHFVFAPKLPLIYLLGELDGRLHVLSRNADTGEARLLQSLSVVPPGVEGKLAAADLHLTPDGQFLYASERTSSSLSGFRVDPVSGLLSLIGQWPTETQPRGFNISPDGKYLLAVGQKSHQLSVYRIEAGSGQLSSLGRYATGKGPNWVEIIDLP</sequence>